<feature type="domain" description="UspA" evidence="1">
    <location>
        <begin position="63"/>
        <end position="212"/>
    </location>
</feature>
<protein>
    <recommendedName>
        <fullName evidence="1">UspA domain-containing protein</fullName>
    </recommendedName>
</protein>
<dbReference type="PANTHER" id="PTHR47000:SF1">
    <property type="entry name" value="ADENINE NUCLEOTIDE ALPHA HYDROLASES-LIKE SUPERFAMILY PROTEIN"/>
    <property type="match status" value="1"/>
</dbReference>
<comment type="caution">
    <text evidence="2">The sequence shown here is derived from an EMBL/GenBank/DDBJ whole genome shotgun (WGS) entry which is preliminary data.</text>
</comment>
<dbReference type="EMBL" id="JBJXBP010000005">
    <property type="protein sequence ID" value="KAL3830599.1"/>
    <property type="molecule type" value="Genomic_DNA"/>
</dbReference>
<organism evidence="2 3">
    <name type="scientific">Penstemon smallii</name>
    <dbReference type="NCBI Taxonomy" id="265156"/>
    <lineage>
        <taxon>Eukaryota</taxon>
        <taxon>Viridiplantae</taxon>
        <taxon>Streptophyta</taxon>
        <taxon>Embryophyta</taxon>
        <taxon>Tracheophyta</taxon>
        <taxon>Spermatophyta</taxon>
        <taxon>Magnoliopsida</taxon>
        <taxon>eudicotyledons</taxon>
        <taxon>Gunneridae</taxon>
        <taxon>Pentapetalae</taxon>
        <taxon>asterids</taxon>
        <taxon>lamiids</taxon>
        <taxon>Lamiales</taxon>
        <taxon>Plantaginaceae</taxon>
        <taxon>Cheloneae</taxon>
        <taxon>Penstemon</taxon>
    </lineage>
</organism>
<evidence type="ECO:0000259" key="1">
    <source>
        <dbReference type="Pfam" id="PF00582"/>
    </source>
</evidence>
<proteinExistence type="predicted"/>
<name>A0ABD3T135_9LAMI</name>
<reference evidence="2 3" key="1">
    <citation type="submission" date="2024-12" db="EMBL/GenBank/DDBJ databases">
        <title>The unique morphological basis and parallel evolutionary history of personate flowers in Penstemon.</title>
        <authorList>
            <person name="Depatie T.H."/>
            <person name="Wessinger C.A."/>
        </authorList>
    </citation>
    <scope>NUCLEOTIDE SEQUENCE [LARGE SCALE GENOMIC DNA]</scope>
    <source>
        <strain evidence="2">WTNN_2</strain>
        <tissue evidence="2">Leaf</tissue>
    </source>
</reference>
<dbReference type="Pfam" id="PF00582">
    <property type="entry name" value="Usp"/>
    <property type="match status" value="1"/>
</dbReference>
<dbReference type="PANTHER" id="PTHR47000">
    <property type="entry name" value="ADENINE NUCLEOTIDE ALPHA HYDROLASES-LIKE SUPERFAMILY PROTEIN"/>
    <property type="match status" value="1"/>
</dbReference>
<evidence type="ECO:0000313" key="3">
    <source>
        <dbReference type="Proteomes" id="UP001634393"/>
    </source>
</evidence>
<dbReference type="SUPFAM" id="SSF52402">
    <property type="entry name" value="Adenine nucleotide alpha hydrolases-like"/>
    <property type="match status" value="1"/>
</dbReference>
<sequence length="235" mass="26312">MGRIGTKLPNFCLNRIRPLVRVLSSPNHYNNNNVDQKKKDGFVDVEKDDSCGGVKKTGVISGRKIMIVVDSSIESKNAVQWALSHSVQNQDIMILLYVTKPSKQEIVIVAAEDSIKKDVNQRIPEFIACMKRMCQLKKPEVQVEVAMVDGKEKGPVIVEEAKRQEVALLVLGQKKRSVTWRLMVMWAGNRAPAGGVAEYCVQNASCMAIAVRRKSKKLGGYLITTKRQKDFWLLA</sequence>
<dbReference type="Gene3D" id="3.40.50.620">
    <property type="entry name" value="HUPs"/>
    <property type="match status" value="1"/>
</dbReference>
<gene>
    <name evidence="2" type="ORF">ACJIZ3_019401</name>
</gene>
<accession>A0ABD3T135</accession>
<dbReference type="CDD" id="cd23659">
    <property type="entry name" value="USP_At3g01520-like"/>
    <property type="match status" value="1"/>
</dbReference>
<keyword evidence="3" id="KW-1185">Reference proteome</keyword>
<dbReference type="AlphaFoldDB" id="A0ABD3T135"/>
<dbReference type="Proteomes" id="UP001634393">
    <property type="component" value="Unassembled WGS sequence"/>
</dbReference>
<dbReference type="InterPro" id="IPR014729">
    <property type="entry name" value="Rossmann-like_a/b/a_fold"/>
</dbReference>
<evidence type="ECO:0000313" key="2">
    <source>
        <dbReference type="EMBL" id="KAL3830599.1"/>
    </source>
</evidence>
<dbReference type="InterPro" id="IPR006016">
    <property type="entry name" value="UspA"/>
</dbReference>